<dbReference type="Pfam" id="PF02743">
    <property type="entry name" value="dCache_1"/>
    <property type="match status" value="1"/>
</dbReference>
<feature type="domain" description="HAMP" evidence="10">
    <location>
        <begin position="331"/>
        <end position="382"/>
    </location>
</feature>
<keyword evidence="6" id="KW-0418">Kinase</keyword>
<name>A0ABX3AHT7_9FIRM</name>
<keyword evidence="4" id="KW-0808">Transferase</keyword>
<evidence type="ECO:0000313" key="11">
    <source>
        <dbReference type="EMBL" id="ODR57484.1"/>
    </source>
</evidence>
<keyword evidence="5 9" id="KW-0812">Transmembrane</keyword>
<dbReference type="Proteomes" id="UP000094869">
    <property type="component" value="Unassembled WGS sequence"/>
</dbReference>
<gene>
    <name evidence="11" type="ORF">BEI63_10200</name>
</gene>
<keyword evidence="12" id="KW-1185">Reference proteome</keyword>
<dbReference type="Pfam" id="PF02518">
    <property type="entry name" value="HATPase_c"/>
    <property type="match status" value="1"/>
</dbReference>
<evidence type="ECO:0000256" key="9">
    <source>
        <dbReference type="SAM" id="Phobius"/>
    </source>
</evidence>
<proteinExistence type="predicted"/>
<keyword evidence="3" id="KW-0597">Phosphoprotein</keyword>
<evidence type="ECO:0000256" key="2">
    <source>
        <dbReference type="ARBA" id="ARBA00022475"/>
    </source>
</evidence>
<keyword evidence="7 9" id="KW-1133">Transmembrane helix</keyword>
<dbReference type="SMART" id="SM00304">
    <property type="entry name" value="HAMP"/>
    <property type="match status" value="1"/>
</dbReference>
<dbReference type="Pfam" id="PF06580">
    <property type="entry name" value="His_kinase"/>
    <property type="match status" value="1"/>
</dbReference>
<evidence type="ECO:0000256" key="1">
    <source>
        <dbReference type="ARBA" id="ARBA00004651"/>
    </source>
</evidence>
<evidence type="ECO:0000256" key="8">
    <source>
        <dbReference type="ARBA" id="ARBA00023136"/>
    </source>
</evidence>
<dbReference type="Gene3D" id="3.30.565.10">
    <property type="entry name" value="Histidine kinase-like ATPase, C-terminal domain"/>
    <property type="match status" value="1"/>
</dbReference>
<dbReference type="SUPFAM" id="SSF158472">
    <property type="entry name" value="HAMP domain-like"/>
    <property type="match status" value="1"/>
</dbReference>
<dbReference type="InterPro" id="IPR003660">
    <property type="entry name" value="HAMP_dom"/>
</dbReference>
<evidence type="ECO:0000256" key="4">
    <source>
        <dbReference type="ARBA" id="ARBA00022679"/>
    </source>
</evidence>
<dbReference type="Gene3D" id="6.10.340.10">
    <property type="match status" value="1"/>
</dbReference>
<dbReference type="Pfam" id="PF00672">
    <property type="entry name" value="HAMP"/>
    <property type="match status" value="1"/>
</dbReference>
<dbReference type="InterPro" id="IPR036890">
    <property type="entry name" value="HATPase_C_sf"/>
</dbReference>
<keyword evidence="2" id="KW-1003">Cell membrane</keyword>
<dbReference type="EMBL" id="MEHD01000021">
    <property type="protein sequence ID" value="ODR57484.1"/>
    <property type="molecule type" value="Genomic_DNA"/>
</dbReference>
<comment type="caution">
    <text evidence="11">The sequence shown here is derived from an EMBL/GenBank/DDBJ whole genome shotgun (WGS) entry which is preliminary data.</text>
</comment>
<evidence type="ECO:0000256" key="7">
    <source>
        <dbReference type="ARBA" id="ARBA00022989"/>
    </source>
</evidence>
<protein>
    <recommendedName>
        <fullName evidence="10">HAMP domain-containing protein</fullName>
    </recommendedName>
</protein>
<organism evidence="11 12">
    <name type="scientific">Eisenbergiella tayi</name>
    <dbReference type="NCBI Taxonomy" id="1432052"/>
    <lineage>
        <taxon>Bacteria</taxon>
        <taxon>Bacillati</taxon>
        <taxon>Bacillota</taxon>
        <taxon>Clostridia</taxon>
        <taxon>Lachnospirales</taxon>
        <taxon>Lachnospiraceae</taxon>
        <taxon>Eisenbergiella</taxon>
    </lineage>
</organism>
<dbReference type="PANTHER" id="PTHR34220">
    <property type="entry name" value="SENSOR HISTIDINE KINASE YPDA"/>
    <property type="match status" value="1"/>
</dbReference>
<evidence type="ECO:0000259" key="10">
    <source>
        <dbReference type="PROSITE" id="PS50885"/>
    </source>
</evidence>
<keyword evidence="8 9" id="KW-0472">Membrane</keyword>
<feature type="transmembrane region" description="Helical" evidence="9">
    <location>
        <begin position="304"/>
        <end position="325"/>
    </location>
</feature>
<dbReference type="PANTHER" id="PTHR34220:SF7">
    <property type="entry name" value="SENSOR HISTIDINE KINASE YPDA"/>
    <property type="match status" value="1"/>
</dbReference>
<reference evidence="11 12" key="1">
    <citation type="submission" date="2016-08" db="EMBL/GenBank/DDBJ databases">
        <title>Characterization of Isolates of Eisenbergiella tayi Derived from Blood Cultures, Using Whole Genome Sequencing.</title>
        <authorList>
            <person name="Bernier A.-M."/>
            <person name="Burdz T."/>
            <person name="Wiebe D."/>
            <person name="Bernard K."/>
        </authorList>
    </citation>
    <scope>NUCLEOTIDE SEQUENCE [LARGE SCALE GENOMIC DNA]</scope>
    <source>
        <strain evidence="11 12">NML120146</strain>
    </source>
</reference>
<accession>A0ABX3AHT7</accession>
<dbReference type="InterPro" id="IPR033479">
    <property type="entry name" value="dCache_1"/>
</dbReference>
<dbReference type="CDD" id="cd06225">
    <property type="entry name" value="HAMP"/>
    <property type="match status" value="1"/>
</dbReference>
<dbReference type="SMART" id="SM00387">
    <property type="entry name" value="HATPase_c"/>
    <property type="match status" value="1"/>
</dbReference>
<dbReference type="InterPro" id="IPR050640">
    <property type="entry name" value="Bact_2-comp_sensor_kinase"/>
</dbReference>
<dbReference type="InterPro" id="IPR003594">
    <property type="entry name" value="HATPase_dom"/>
</dbReference>
<dbReference type="PROSITE" id="PS50885">
    <property type="entry name" value="HAMP"/>
    <property type="match status" value="1"/>
</dbReference>
<evidence type="ECO:0000313" key="12">
    <source>
        <dbReference type="Proteomes" id="UP000094869"/>
    </source>
</evidence>
<comment type="subcellular location">
    <subcellularLocation>
        <location evidence="1">Cell membrane</location>
        <topology evidence="1">Multi-pass membrane protein</topology>
    </subcellularLocation>
</comment>
<evidence type="ECO:0000256" key="5">
    <source>
        <dbReference type="ARBA" id="ARBA00022692"/>
    </source>
</evidence>
<evidence type="ECO:0000256" key="3">
    <source>
        <dbReference type="ARBA" id="ARBA00022553"/>
    </source>
</evidence>
<evidence type="ECO:0000256" key="6">
    <source>
        <dbReference type="ARBA" id="ARBA00022777"/>
    </source>
</evidence>
<dbReference type="SUPFAM" id="SSF55874">
    <property type="entry name" value="ATPase domain of HSP90 chaperone/DNA topoisomerase II/histidine kinase"/>
    <property type="match status" value="1"/>
</dbReference>
<dbReference type="InterPro" id="IPR010559">
    <property type="entry name" value="Sig_transdc_His_kin_internal"/>
</dbReference>
<sequence length="600" mass="69451">MESGMKFEKMKDLSIKKKILLGYLLIICITVIFMLLLLGTLWERLTKESISKSIYSSNYQIKKSIDNYFDSMVKLSEFPYLDSEIMDILRKDYEGVKDEKRVVAQINDVNSIGPKLYKHIYYMNNQIDAVFLFPANMDYYAYRSRNSVKGSYQVEAESWFDEVKEGNGKPFIIGVHEEKAVSMKWDVLSIARGILDPDTGEYLGMIVIDCSVENFARLWDSSEYSESIIAVSDKNGKLILPEGEEKKQEITEYLNENASGMEKEGKLYQVHFGNQTYYLAVLPLTYMEGKIYQFVPIGDAVKNIAYTFILAIAVMLGLGVLLIFVSIKISNTITQPVLRLIGTMESVESGDLSLQTEEFHGEMKILSRKFNHMVKRINAMFIEVKEKEKEKREMEMLALQSQINPHFMYNTLNSIRWLSELQGADKVTQMLDALVKVLNYVADDTSEFVPVEREVEFIQNYIKILNFRYFERFSFIFNVQEEAAQYEVLRFVLQPLVENAVLHGFDNNDICAVIKIDIHLEDKYLFLCVTDDGKGLSEEKIHEILTSERKSEKRLNKIGIYNVNQRIKLTYGQEYAIRIDSKEGCYTKVTIRIPARKKQE</sequence>
<feature type="transmembrane region" description="Helical" evidence="9">
    <location>
        <begin position="20"/>
        <end position="42"/>
    </location>
</feature>